<evidence type="ECO:0000256" key="1">
    <source>
        <dbReference type="ARBA" id="ARBA00004370"/>
    </source>
</evidence>
<accession>A0A9J2PRD8</accession>
<sequence length="151" mass="16938">MDHCRLLSGDTIVAVVELMVSVFGVTCNLLSIYLIIKSESLRCVYGLICGAYCVSNIVVLTASFAWSEVVLYLNMEELSWIGILCAHIANTSFYSSVCLHFLGTINRFIAICYPARYVHIFTMRTVIRCIPLIWMSCFAVGIMYHIGEDCV</sequence>
<dbReference type="AlphaFoldDB" id="A0A9J2PRD8"/>
<proteinExistence type="predicted"/>
<reference evidence="8" key="1">
    <citation type="submission" date="2023-03" db="UniProtKB">
        <authorList>
            <consortium name="WormBaseParasite"/>
        </authorList>
    </citation>
    <scope>IDENTIFICATION</scope>
</reference>
<protein>
    <submittedName>
        <fullName evidence="8">G-protein coupled receptors family 1 profile domain-containing protein</fullName>
    </submittedName>
</protein>
<dbReference type="PANTHER" id="PTHR23017:SF3">
    <property type="entry name" value="G-PROTEIN COUPLED RECEPTORS FAMILY 1 PROFILE DOMAIN-CONTAINING PROTEIN"/>
    <property type="match status" value="1"/>
</dbReference>
<evidence type="ECO:0000256" key="5">
    <source>
        <dbReference type="SAM" id="Phobius"/>
    </source>
</evidence>
<keyword evidence="2 5" id="KW-0812">Transmembrane</keyword>
<dbReference type="WBParaSite" id="ALUE_0001251201-mRNA-1">
    <property type="protein sequence ID" value="ALUE_0001251201-mRNA-1"/>
    <property type="gene ID" value="ALUE_0001251201"/>
</dbReference>
<dbReference type="CDD" id="cd00637">
    <property type="entry name" value="7tm_classA_rhodopsin-like"/>
    <property type="match status" value="1"/>
</dbReference>
<feature type="transmembrane region" description="Helical" evidence="5">
    <location>
        <begin position="78"/>
        <end position="105"/>
    </location>
</feature>
<keyword evidence="4 5" id="KW-0472">Membrane</keyword>
<evidence type="ECO:0000256" key="3">
    <source>
        <dbReference type="ARBA" id="ARBA00022989"/>
    </source>
</evidence>
<feature type="transmembrane region" description="Helical" evidence="5">
    <location>
        <begin position="126"/>
        <end position="146"/>
    </location>
</feature>
<dbReference type="Proteomes" id="UP000036681">
    <property type="component" value="Unplaced"/>
</dbReference>
<dbReference type="PROSITE" id="PS50262">
    <property type="entry name" value="G_PROTEIN_RECEP_F1_2"/>
    <property type="match status" value="1"/>
</dbReference>
<comment type="subcellular location">
    <subcellularLocation>
        <location evidence="1">Membrane</location>
    </subcellularLocation>
</comment>
<keyword evidence="3 5" id="KW-1133">Transmembrane helix</keyword>
<dbReference type="InterPro" id="IPR019430">
    <property type="entry name" value="7TM_GPCR_serpentine_rcpt_Srx"/>
</dbReference>
<dbReference type="SUPFAM" id="SSF81321">
    <property type="entry name" value="Family A G protein-coupled receptor-like"/>
    <property type="match status" value="1"/>
</dbReference>
<organism evidence="7 8">
    <name type="scientific">Ascaris lumbricoides</name>
    <name type="common">Giant roundworm</name>
    <dbReference type="NCBI Taxonomy" id="6252"/>
    <lineage>
        <taxon>Eukaryota</taxon>
        <taxon>Metazoa</taxon>
        <taxon>Ecdysozoa</taxon>
        <taxon>Nematoda</taxon>
        <taxon>Chromadorea</taxon>
        <taxon>Rhabditida</taxon>
        <taxon>Spirurina</taxon>
        <taxon>Ascaridomorpha</taxon>
        <taxon>Ascaridoidea</taxon>
        <taxon>Ascarididae</taxon>
        <taxon>Ascaris</taxon>
    </lineage>
</organism>
<dbReference type="PANTHER" id="PTHR23017">
    <property type="entry name" value="SERPENTINE RECEPTOR, CLASS X"/>
    <property type="match status" value="1"/>
</dbReference>
<evidence type="ECO:0000313" key="7">
    <source>
        <dbReference type="Proteomes" id="UP000036681"/>
    </source>
</evidence>
<name>A0A9J2PRD8_ASCLU</name>
<keyword evidence="7" id="KW-1185">Reference proteome</keyword>
<dbReference type="InterPro" id="IPR017452">
    <property type="entry name" value="GPCR_Rhodpsn_7TM"/>
</dbReference>
<dbReference type="Pfam" id="PF10328">
    <property type="entry name" value="7TM_GPCR_Srx"/>
    <property type="match status" value="1"/>
</dbReference>
<feature type="transmembrane region" description="Helical" evidence="5">
    <location>
        <begin position="43"/>
        <end position="66"/>
    </location>
</feature>
<dbReference type="GO" id="GO:0016020">
    <property type="term" value="C:membrane"/>
    <property type="evidence" value="ECO:0007669"/>
    <property type="project" value="UniProtKB-SubCell"/>
</dbReference>
<evidence type="ECO:0000256" key="4">
    <source>
        <dbReference type="ARBA" id="ARBA00023136"/>
    </source>
</evidence>
<feature type="domain" description="G-protein coupled receptors family 1 profile" evidence="6">
    <location>
        <begin position="27"/>
        <end position="151"/>
    </location>
</feature>
<evidence type="ECO:0000256" key="2">
    <source>
        <dbReference type="ARBA" id="ARBA00022692"/>
    </source>
</evidence>
<feature type="transmembrane region" description="Helical" evidence="5">
    <location>
        <begin position="12"/>
        <end position="36"/>
    </location>
</feature>
<evidence type="ECO:0000313" key="8">
    <source>
        <dbReference type="WBParaSite" id="ALUE_0001251201-mRNA-1"/>
    </source>
</evidence>
<dbReference type="Gene3D" id="1.20.1070.10">
    <property type="entry name" value="Rhodopsin 7-helix transmembrane proteins"/>
    <property type="match status" value="1"/>
</dbReference>
<evidence type="ECO:0000259" key="6">
    <source>
        <dbReference type="PROSITE" id="PS50262"/>
    </source>
</evidence>